<dbReference type="InterPro" id="IPR001452">
    <property type="entry name" value="SH3_domain"/>
</dbReference>
<gene>
    <name evidence="5" type="primary">Sh3d19</name>
    <name evidence="5" type="ORF">HALALB_R03021</name>
</gene>
<reference evidence="5 6" key="1">
    <citation type="submission" date="2019-09" db="EMBL/GenBank/DDBJ databases">
        <title>Bird 10,000 Genomes (B10K) Project - Family phase.</title>
        <authorList>
            <person name="Zhang G."/>
        </authorList>
    </citation>
    <scope>NUCLEOTIDE SEQUENCE [LARGE SCALE GENOMIC DNA]</scope>
    <source>
        <strain evidence="5">OUT-0040</strain>
        <tissue evidence="5">Blood</tissue>
    </source>
</reference>
<dbReference type="PRINTS" id="PR00452">
    <property type="entry name" value="SH3DOMAIN"/>
</dbReference>
<feature type="region of interest" description="Disordered" evidence="3">
    <location>
        <begin position="261"/>
        <end position="290"/>
    </location>
</feature>
<dbReference type="PANTHER" id="PTHR14167">
    <property type="entry name" value="SH3 DOMAIN-CONTAINING"/>
    <property type="match status" value="1"/>
</dbReference>
<evidence type="ECO:0000256" key="2">
    <source>
        <dbReference type="PROSITE-ProRule" id="PRU00192"/>
    </source>
</evidence>
<feature type="compositionally biased region" description="Pro residues" evidence="3">
    <location>
        <begin position="330"/>
        <end position="346"/>
    </location>
</feature>
<feature type="domain" description="SH3" evidence="4">
    <location>
        <begin position="678"/>
        <end position="737"/>
    </location>
</feature>
<dbReference type="InterPro" id="IPR035835">
    <property type="entry name" value="Eve1_SH3_3"/>
</dbReference>
<comment type="caution">
    <text evidence="5">The sequence shown here is derived from an EMBL/GenBank/DDBJ whole genome shotgun (WGS) entry which is preliminary data.</text>
</comment>
<dbReference type="Pfam" id="PF00018">
    <property type="entry name" value="SH3_1"/>
    <property type="match status" value="4"/>
</dbReference>
<feature type="non-terminal residue" evidence="5">
    <location>
        <position position="1"/>
    </location>
</feature>
<feature type="compositionally biased region" description="Polar residues" evidence="3">
    <location>
        <begin position="1"/>
        <end position="14"/>
    </location>
</feature>
<dbReference type="InterPro" id="IPR036028">
    <property type="entry name" value="SH3-like_dom_sf"/>
</dbReference>
<dbReference type="FunFam" id="2.30.30.40:FF:000072">
    <property type="entry name" value="Unconventional Myosin IB"/>
    <property type="match status" value="2"/>
</dbReference>
<feature type="non-terminal residue" evidence="5">
    <location>
        <position position="805"/>
    </location>
</feature>
<evidence type="ECO:0000259" key="4">
    <source>
        <dbReference type="PROSITE" id="PS50002"/>
    </source>
</evidence>
<feature type="compositionally biased region" description="Basic residues" evidence="3">
    <location>
        <begin position="373"/>
        <end position="383"/>
    </location>
</feature>
<feature type="domain" description="SH3" evidence="4">
    <location>
        <begin position="501"/>
        <end position="560"/>
    </location>
</feature>
<feature type="domain" description="SH3" evidence="4">
    <location>
        <begin position="745"/>
        <end position="804"/>
    </location>
</feature>
<evidence type="ECO:0000313" key="6">
    <source>
        <dbReference type="Proteomes" id="UP000585422"/>
    </source>
</evidence>
<dbReference type="Gene3D" id="2.30.30.40">
    <property type="entry name" value="SH3 Domains"/>
    <property type="match status" value="4"/>
</dbReference>
<feature type="domain" description="SH3" evidence="4">
    <location>
        <begin position="577"/>
        <end position="636"/>
    </location>
</feature>
<dbReference type="CDD" id="cd11818">
    <property type="entry name" value="SH3_Eve1_5"/>
    <property type="match status" value="1"/>
</dbReference>
<name>A0A7K7NYL6_HALAL</name>
<dbReference type="PANTHER" id="PTHR14167:SF48">
    <property type="entry name" value="SH3 DOMAIN-CONTAINING PROTEIN 19"/>
    <property type="match status" value="1"/>
</dbReference>
<dbReference type="AlphaFoldDB" id="A0A7K7NYL6"/>
<evidence type="ECO:0000256" key="1">
    <source>
        <dbReference type="ARBA" id="ARBA00022443"/>
    </source>
</evidence>
<dbReference type="OrthoDB" id="27823at2759"/>
<protein>
    <submittedName>
        <fullName evidence="5">SH319 protein</fullName>
    </submittedName>
</protein>
<dbReference type="EMBL" id="VZSQ01000526">
    <property type="protein sequence ID" value="NWZ60423.1"/>
    <property type="molecule type" value="Genomic_DNA"/>
</dbReference>
<dbReference type="CDD" id="cd11817">
    <property type="entry name" value="SH3_Eve1_4"/>
    <property type="match status" value="1"/>
</dbReference>
<feature type="region of interest" description="Disordered" evidence="3">
    <location>
        <begin position="1"/>
        <end position="144"/>
    </location>
</feature>
<dbReference type="SUPFAM" id="SSF50044">
    <property type="entry name" value="SH3-domain"/>
    <property type="match status" value="5"/>
</dbReference>
<sequence>MDSMSTEKSQNSIVSRIKVFESQGTNTSGLSKKPEVAPRSFTPRPITAKKPVVAPKPGVSRISGDWDAWTESKSTPSKELQPQPEVVGSSVVTKPELPKKPKPGLVKSSSSDFLDVRSGSVAENSNGQKKFPVPAPRPLVPKKSRYAENPVLSLATLKPIAAPPQASVSAQEKVFKSLGELSPAANSSAPALQNNLDVERDLISFDDDVLPISPACVVKDSISSEAVADPFQFLTKIEPAKEQTAQPALARKPTVIRIPAKPGKSLNEIPHSPPPLPAEKPIGNTSNITVGKPNSGDVLKKVVSGRLINTHTSLMVCPIFRPVDGKFIPARPPPPKGVPGRPPPPKLSAAKTSSQKDALSRSTSDIAPDKKPSKFRLGPKRAKSQVFKNPDPALPPRPKPGHPLYNKYMLPVPHGVAKEDCLPRNTGELSCKHRDILLKRQTNSNYLECQKGEETGKVPLSHRMIIIPLAEYLKISSVIYKLLGFICCCQDSNHPPKFSDASAPHAVVLHDFPAEHADDLDLHSGDTVCLLEKIDSKWYRGKCGNRTGIFPASFVKVVIDVPEEGNRKKIPCSSQCIKGPRCVARFEYIGDQKDELSFSEGETIILKEYVNEEWAKGELRGTCGIFPLNFVEVIEDLPGTGMNAHCCYSKLCFPCVGTGAALKNKVEVSSSLPQNNRCSVEWCEALHDFTAETKDDLSFKKGDYIQILEQVDSEWYRGRLNEKEGIFPAVFVQTCSGTPSQSVGGKKGKAKALYDFHGENEDELSFKAGDTITELESVDEDWMSGEIQGKSGIFPKNFVQILKTP</sequence>
<evidence type="ECO:0000313" key="5">
    <source>
        <dbReference type="EMBL" id="NWZ60423.1"/>
    </source>
</evidence>
<dbReference type="CDD" id="cd11816">
    <property type="entry name" value="SH3_Eve1_3"/>
    <property type="match status" value="1"/>
</dbReference>
<feature type="compositionally biased region" description="Polar residues" evidence="3">
    <location>
        <begin position="350"/>
        <end position="365"/>
    </location>
</feature>
<feature type="compositionally biased region" description="Polar residues" evidence="3">
    <location>
        <begin position="71"/>
        <end position="80"/>
    </location>
</feature>
<accession>A0A7K7NYL6</accession>
<dbReference type="SMART" id="SM00326">
    <property type="entry name" value="SH3"/>
    <property type="match status" value="5"/>
</dbReference>
<feature type="region of interest" description="Disordered" evidence="3">
    <location>
        <begin position="328"/>
        <end position="401"/>
    </location>
</feature>
<dbReference type="Proteomes" id="UP000585422">
    <property type="component" value="Unassembled WGS sequence"/>
</dbReference>
<keyword evidence="1 2" id="KW-0728">SH3 domain</keyword>
<proteinExistence type="predicted"/>
<organism evidence="5 6">
    <name type="scientific">Haliaeetus albicilla</name>
    <name type="common">White-tailed sea-eagle</name>
    <name type="synonym">Falco albicilla</name>
    <dbReference type="NCBI Taxonomy" id="8969"/>
    <lineage>
        <taxon>Eukaryota</taxon>
        <taxon>Metazoa</taxon>
        <taxon>Chordata</taxon>
        <taxon>Craniata</taxon>
        <taxon>Vertebrata</taxon>
        <taxon>Euteleostomi</taxon>
        <taxon>Archelosauria</taxon>
        <taxon>Archosauria</taxon>
        <taxon>Dinosauria</taxon>
        <taxon>Saurischia</taxon>
        <taxon>Theropoda</taxon>
        <taxon>Coelurosauria</taxon>
        <taxon>Aves</taxon>
        <taxon>Neognathae</taxon>
        <taxon>Neoaves</taxon>
        <taxon>Telluraves</taxon>
        <taxon>Accipitrimorphae</taxon>
        <taxon>Accipitriformes</taxon>
        <taxon>Accipitridae</taxon>
        <taxon>Accipitrinae</taxon>
        <taxon>Haliaeetus</taxon>
    </lineage>
</organism>
<dbReference type="PRINTS" id="PR00499">
    <property type="entry name" value="P67PHOX"/>
</dbReference>
<keyword evidence="6" id="KW-1185">Reference proteome</keyword>
<dbReference type="InterPro" id="IPR050384">
    <property type="entry name" value="Endophilin_SH3RF"/>
</dbReference>
<dbReference type="PROSITE" id="PS50002">
    <property type="entry name" value="SH3"/>
    <property type="match status" value="4"/>
</dbReference>
<evidence type="ECO:0000256" key="3">
    <source>
        <dbReference type="SAM" id="MobiDB-lite"/>
    </source>
</evidence>